<dbReference type="Gene3D" id="2.60.40.1090">
    <property type="entry name" value="Fimbrial-type adhesion domain"/>
    <property type="match status" value="1"/>
</dbReference>
<dbReference type="PANTHER" id="PTHR37089">
    <property type="entry name" value="PROTEIN U-RELATED"/>
    <property type="match status" value="1"/>
</dbReference>
<protein>
    <submittedName>
        <fullName evidence="2">Spore coat protein U (SCPU) domain-containing protein</fullName>
    </submittedName>
</protein>
<name>A0AAJ4WAQ9_9GAMM</name>
<comment type="caution">
    <text evidence="2">The sequence shown here is derived from an EMBL/GenBank/DDBJ whole genome shotgun (WGS) entry which is preliminary data.</text>
</comment>
<feature type="domain" description="Spore coat protein U/FanG" evidence="1">
    <location>
        <begin position="35"/>
        <end position="185"/>
    </location>
</feature>
<proteinExistence type="predicted"/>
<organism evidence="2 3">
    <name type="scientific">Pragia fontium DSM 5563 = ATCC 49100</name>
    <dbReference type="NCBI Taxonomy" id="1122977"/>
    <lineage>
        <taxon>Bacteria</taxon>
        <taxon>Pseudomonadati</taxon>
        <taxon>Pseudomonadota</taxon>
        <taxon>Gammaproteobacteria</taxon>
        <taxon>Enterobacterales</taxon>
        <taxon>Budviciaceae</taxon>
        <taxon>Pragia</taxon>
    </lineage>
</organism>
<sequence>MLSSTSIRYLRVPSQSIFLISLFAAFSISADIRQQSFSVNATITPGCILGTGSTDTSNFGNINFGNSIATLFSNVDITSTQNAGSIVLKCTPGLNATLSIDSGLYSGGSITNGRLMKLTSGTSTLKYQLYQNVNHTTIWGNGSNGGPTLGVSANGTVQQFDIYARLFSTTVLPAVGQYSDTVLVTVSY</sequence>
<dbReference type="InterPro" id="IPR036937">
    <property type="entry name" value="Adhesion_dom_fimbrial_sf"/>
</dbReference>
<dbReference type="Pfam" id="PF05229">
    <property type="entry name" value="SCPU"/>
    <property type="match status" value="1"/>
</dbReference>
<evidence type="ECO:0000259" key="1">
    <source>
        <dbReference type="Pfam" id="PF05229"/>
    </source>
</evidence>
<dbReference type="InterPro" id="IPR053167">
    <property type="entry name" value="Spore_coat_component"/>
</dbReference>
<dbReference type="RefSeq" id="WP_074822537.1">
    <property type="nucleotide sequence ID" value="NZ_FOLW01000005.1"/>
</dbReference>
<dbReference type="GO" id="GO:0009289">
    <property type="term" value="C:pilus"/>
    <property type="evidence" value="ECO:0007669"/>
    <property type="project" value="InterPro"/>
</dbReference>
<gene>
    <name evidence="2" type="ORF">SAMN02745723_10548</name>
</gene>
<dbReference type="Proteomes" id="UP000226420">
    <property type="component" value="Unassembled WGS sequence"/>
</dbReference>
<evidence type="ECO:0000313" key="3">
    <source>
        <dbReference type="Proteomes" id="UP000226420"/>
    </source>
</evidence>
<evidence type="ECO:0000313" key="2">
    <source>
        <dbReference type="EMBL" id="SFC87069.1"/>
    </source>
</evidence>
<dbReference type="SMART" id="SM00972">
    <property type="entry name" value="SCPU"/>
    <property type="match status" value="1"/>
</dbReference>
<dbReference type="EMBL" id="FOLW01000005">
    <property type="protein sequence ID" value="SFC87069.1"/>
    <property type="molecule type" value="Genomic_DNA"/>
</dbReference>
<dbReference type="AlphaFoldDB" id="A0AAJ4WAQ9"/>
<accession>A0AAJ4WAQ9</accession>
<dbReference type="InterPro" id="IPR007893">
    <property type="entry name" value="Spore_coat_U/FanG"/>
</dbReference>
<keyword evidence="2" id="KW-0946">Virion</keyword>
<reference evidence="2 3" key="1">
    <citation type="submission" date="2016-10" db="EMBL/GenBank/DDBJ databases">
        <authorList>
            <person name="Varghese N."/>
            <person name="Submissions S."/>
        </authorList>
    </citation>
    <scope>NUCLEOTIDE SEQUENCE [LARGE SCALE GENOMIC DNA]</scope>
    <source>
        <strain evidence="2 3">DSM 5563</strain>
    </source>
</reference>
<dbReference type="GO" id="GO:0007155">
    <property type="term" value="P:cell adhesion"/>
    <property type="evidence" value="ECO:0007669"/>
    <property type="project" value="InterPro"/>
</dbReference>
<dbReference type="PANTHER" id="PTHR37089:SF3">
    <property type="entry name" value="EXPORTED PROTEIN"/>
    <property type="match status" value="1"/>
</dbReference>
<keyword evidence="2" id="KW-0167">Capsid protein</keyword>